<evidence type="ECO:0000256" key="1">
    <source>
        <dbReference type="ARBA" id="ARBA00023125"/>
    </source>
</evidence>
<dbReference type="PROSITE" id="PS50943">
    <property type="entry name" value="HTH_CROC1"/>
    <property type="match status" value="1"/>
</dbReference>
<dbReference type="Proteomes" id="UP000553963">
    <property type="component" value="Unassembled WGS sequence"/>
</dbReference>
<name>A0A840AGZ5_9HYPH</name>
<proteinExistence type="predicted"/>
<organism evidence="4 5">
    <name type="scientific">Kaistia hirudinis</name>
    <dbReference type="NCBI Taxonomy" id="1293440"/>
    <lineage>
        <taxon>Bacteria</taxon>
        <taxon>Pseudomonadati</taxon>
        <taxon>Pseudomonadota</taxon>
        <taxon>Alphaproteobacteria</taxon>
        <taxon>Hyphomicrobiales</taxon>
        <taxon>Kaistiaceae</taxon>
        <taxon>Kaistia</taxon>
    </lineage>
</organism>
<dbReference type="InterPro" id="IPR014710">
    <property type="entry name" value="RmlC-like_jellyroll"/>
</dbReference>
<dbReference type="AlphaFoldDB" id="A0A840AGZ5"/>
<dbReference type="CDD" id="cd02209">
    <property type="entry name" value="cupin_XRE_C"/>
    <property type="match status" value="1"/>
</dbReference>
<dbReference type="CDD" id="cd00093">
    <property type="entry name" value="HTH_XRE"/>
    <property type="match status" value="1"/>
</dbReference>
<dbReference type="InterPro" id="IPR013096">
    <property type="entry name" value="Cupin_2"/>
</dbReference>
<feature type="region of interest" description="Disordered" evidence="2">
    <location>
        <begin position="182"/>
        <end position="201"/>
    </location>
</feature>
<evidence type="ECO:0000259" key="3">
    <source>
        <dbReference type="PROSITE" id="PS50943"/>
    </source>
</evidence>
<dbReference type="RefSeq" id="WP_183397091.1">
    <property type="nucleotide sequence ID" value="NZ_JACIDS010000001.1"/>
</dbReference>
<protein>
    <submittedName>
        <fullName evidence="4">Transcriptional regulator with XRE-family HTH domain</fullName>
    </submittedName>
</protein>
<dbReference type="Gene3D" id="2.60.120.10">
    <property type="entry name" value="Jelly Rolls"/>
    <property type="match status" value="1"/>
</dbReference>
<gene>
    <name evidence="4" type="ORF">GGR25_000449</name>
</gene>
<dbReference type="Gene3D" id="1.10.260.40">
    <property type="entry name" value="lambda repressor-like DNA-binding domains"/>
    <property type="match status" value="1"/>
</dbReference>
<dbReference type="InterPro" id="IPR011051">
    <property type="entry name" value="RmlC_Cupin_sf"/>
</dbReference>
<dbReference type="GO" id="GO:0003700">
    <property type="term" value="F:DNA-binding transcription factor activity"/>
    <property type="evidence" value="ECO:0007669"/>
    <property type="project" value="TreeGrafter"/>
</dbReference>
<evidence type="ECO:0000313" key="4">
    <source>
        <dbReference type="EMBL" id="MBB3929430.1"/>
    </source>
</evidence>
<dbReference type="EMBL" id="JACIDS010000001">
    <property type="protein sequence ID" value="MBB3929430.1"/>
    <property type="molecule type" value="Genomic_DNA"/>
</dbReference>
<dbReference type="Pfam" id="PF07883">
    <property type="entry name" value="Cupin_2"/>
    <property type="match status" value="1"/>
</dbReference>
<dbReference type="SUPFAM" id="SSF51182">
    <property type="entry name" value="RmlC-like cupins"/>
    <property type="match status" value="1"/>
</dbReference>
<dbReference type="GO" id="GO:0003677">
    <property type="term" value="F:DNA binding"/>
    <property type="evidence" value="ECO:0007669"/>
    <property type="project" value="UniProtKB-KW"/>
</dbReference>
<dbReference type="PANTHER" id="PTHR46797">
    <property type="entry name" value="HTH-TYPE TRANSCRIPTIONAL REGULATOR"/>
    <property type="match status" value="1"/>
</dbReference>
<keyword evidence="5" id="KW-1185">Reference proteome</keyword>
<keyword evidence="1" id="KW-0238">DNA-binding</keyword>
<reference evidence="4 5" key="1">
    <citation type="submission" date="2020-08" db="EMBL/GenBank/DDBJ databases">
        <title>Genomic Encyclopedia of Type Strains, Phase IV (KMG-IV): sequencing the most valuable type-strain genomes for metagenomic binning, comparative biology and taxonomic classification.</title>
        <authorList>
            <person name="Goeker M."/>
        </authorList>
    </citation>
    <scope>NUCLEOTIDE SEQUENCE [LARGE SCALE GENOMIC DNA]</scope>
    <source>
        <strain evidence="4 5">DSM 25966</strain>
    </source>
</reference>
<evidence type="ECO:0000313" key="5">
    <source>
        <dbReference type="Proteomes" id="UP000553963"/>
    </source>
</evidence>
<feature type="compositionally biased region" description="Basic and acidic residues" evidence="2">
    <location>
        <begin position="191"/>
        <end position="201"/>
    </location>
</feature>
<dbReference type="GO" id="GO:0005829">
    <property type="term" value="C:cytosol"/>
    <property type="evidence" value="ECO:0007669"/>
    <property type="project" value="TreeGrafter"/>
</dbReference>
<dbReference type="SMART" id="SM00530">
    <property type="entry name" value="HTH_XRE"/>
    <property type="match status" value="1"/>
</dbReference>
<sequence>MDGAALKIGSRIREARRQRNLTLQRVSSKSGLSIGFLSQVERDITRPSLSSLVTIARSLDVPVSAFLHRPDLPNAVSRAEGRSAHSAGPGGLHLEQLSTTFPGQLLNAVKLDVPPHYRGAGRPFEGEQVVYVLKGTVRYLLDGTIYELEAGDAFHFSLNRPYEISNPTDQPSEVLTVGTEPHNAGLVDGHQAGEPKHMNGD</sequence>
<dbReference type="InterPro" id="IPR010982">
    <property type="entry name" value="Lambda_DNA-bd_dom_sf"/>
</dbReference>
<evidence type="ECO:0000256" key="2">
    <source>
        <dbReference type="SAM" id="MobiDB-lite"/>
    </source>
</evidence>
<accession>A0A840AGZ5</accession>
<dbReference type="InterPro" id="IPR050807">
    <property type="entry name" value="TransReg_Diox_bact_type"/>
</dbReference>
<comment type="caution">
    <text evidence="4">The sequence shown here is derived from an EMBL/GenBank/DDBJ whole genome shotgun (WGS) entry which is preliminary data.</text>
</comment>
<dbReference type="SUPFAM" id="SSF47413">
    <property type="entry name" value="lambda repressor-like DNA-binding domains"/>
    <property type="match status" value="1"/>
</dbReference>
<feature type="domain" description="HTH cro/C1-type" evidence="3">
    <location>
        <begin position="12"/>
        <end position="66"/>
    </location>
</feature>
<dbReference type="PANTHER" id="PTHR46797:SF25">
    <property type="entry name" value="TRANSCRIPTIONAL REGULATOR"/>
    <property type="match status" value="1"/>
</dbReference>
<dbReference type="Pfam" id="PF01381">
    <property type="entry name" value="HTH_3"/>
    <property type="match status" value="1"/>
</dbReference>
<dbReference type="InterPro" id="IPR001387">
    <property type="entry name" value="Cro/C1-type_HTH"/>
</dbReference>